<dbReference type="Proteomes" id="UP000288096">
    <property type="component" value="Unassembled WGS sequence"/>
</dbReference>
<feature type="transmembrane region" description="Helical" evidence="1">
    <location>
        <begin position="9"/>
        <end position="29"/>
    </location>
</feature>
<comment type="caution">
    <text evidence="2">The sequence shown here is derived from an EMBL/GenBank/DDBJ whole genome shotgun (WGS) entry which is preliminary data.</text>
</comment>
<keyword evidence="1" id="KW-0472">Membrane</keyword>
<dbReference type="OrthoDB" id="5421330at2"/>
<dbReference type="AlphaFoldDB" id="A0A401G2C8"/>
<keyword evidence="3" id="KW-1185">Reference proteome</keyword>
<sequence>MASKIKKIIFLAILGYIIYFLLGHHLIFFGRNVEILQKQTLNLKNTFYSVGDRKEIEYKGLENMLANEDLREAGLGELLIEKDLISQKELEDAESKIDYGN</sequence>
<dbReference type="EMBL" id="BEXT01000001">
    <property type="protein sequence ID" value="GBC63389.1"/>
    <property type="molecule type" value="Genomic_DNA"/>
</dbReference>
<accession>A0A401G2C8</accession>
<dbReference type="RefSeq" id="WP_124330460.1">
    <property type="nucleotide sequence ID" value="NZ_BEXT01000001.1"/>
</dbReference>
<keyword evidence="1" id="KW-0812">Transmembrane</keyword>
<evidence type="ECO:0000256" key="1">
    <source>
        <dbReference type="SAM" id="Phobius"/>
    </source>
</evidence>
<reference evidence="3" key="2">
    <citation type="submission" date="2019-01" db="EMBL/GenBank/DDBJ databases">
        <title>Genome sequence of Desulfonema ishimotonii strain Tokyo 01.</title>
        <authorList>
            <person name="Fukui M."/>
        </authorList>
    </citation>
    <scope>NUCLEOTIDE SEQUENCE [LARGE SCALE GENOMIC DNA]</scope>
    <source>
        <strain evidence="3">Tokyo 01</strain>
    </source>
</reference>
<reference evidence="3" key="1">
    <citation type="submission" date="2017-11" db="EMBL/GenBank/DDBJ databases">
        <authorList>
            <person name="Watanabe M."/>
            <person name="Kojima H."/>
        </authorList>
    </citation>
    <scope>NUCLEOTIDE SEQUENCE [LARGE SCALE GENOMIC DNA]</scope>
    <source>
        <strain evidence="3">Tokyo 01</strain>
    </source>
</reference>
<keyword evidence="1" id="KW-1133">Transmembrane helix</keyword>
<organism evidence="2 3">
    <name type="scientific">Desulfonema ishimotonii</name>
    <dbReference type="NCBI Taxonomy" id="45657"/>
    <lineage>
        <taxon>Bacteria</taxon>
        <taxon>Pseudomonadati</taxon>
        <taxon>Thermodesulfobacteriota</taxon>
        <taxon>Desulfobacteria</taxon>
        <taxon>Desulfobacterales</taxon>
        <taxon>Desulfococcaceae</taxon>
        <taxon>Desulfonema</taxon>
    </lineage>
</organism>
<protein>
    <submittedName>
        <fullName evidence="2">Uncharacterized protein</fullName>
    </submittedName>
</protein>
<evidence type="ECO:0000313" key="2">
    <source>
        <dbReference type="EMBL" id="GBC63389.1"/>
    </source>
</evidence>
<gene>
    <name evidence="2" type="ORF">DENIS_4383</name>
</gene>
<evidence type="ECO:0000313" key="3">
    <source>
        <dbReference type="Proteomes" id="UP000288096"/>
    </source>
</evidence>
<name>A0A401G2C8_9BACT</name>
<proteinExistence type="predicted"/>